<dbReference type="PANTHER" id="PTHR44068:SF11">
    <property type="entry name" value="GERANYL DIPHOSPHATE 2-C-METHYLTRANSFERASE"/>
    <property type="match status" value="1"/>
</dbReference>
<dbReference type="GO" id="GO:0008757">
    <property type="term" value="F:S-adenosylmethionine-dependent methyltransferase activity"/>
    <property type="evidence" value="ECO:0007669"/>
    <property type="project" value="InterPro"/>
</dbReference>
<keyword evidence="4" id="KW-0489">Methyltransferase</keyword>
<feature type="domain" description="Methyltransferase type 11" evidence="3">
    <location>
        <begin position="77"/>
        <end position="170"/>
    </location>
</feature>
<dbReference type="Proteomes" id="UP000199077">
    <property type="component" value="Chromosome I"/>
</dbReference>
<evidence type="ECO:0000256" key="2">
    <source>
        <dbReference type="SAM" id="MobiDB-lite"/>
    </source>
</evidence>
<dbReference type="Pfam" id="PF08241">
    <property type="entry name" value="Methyltransf_11"/>
    <property type="match status" value="1"/>
</dbReference>
<evidence type="ECO:0000256" key="1">
    <source>
        <dbReference type="ARBA" id="ARBA00022679"/>
    </source>
</evidence>
<name>A0A1H0LDC3_9MICO</name>
<keyword evidence="4" id="KW-0830">Ubiquinone</keyword>
<accession>A0A1H0LDC3</accession>
<proteinExistence type="predicted"/>
<dbReference type="AlphaFoldDB" id="A0A1H0LDC3"/>
<reference evidence="5" key="1">
    <citation type="submission" date="2016-10" db="EMBL/GenBank/DDBJ databases">
        <authorList>
            <person name="Varghese N."/>
            <person name="Submissions S."/>
        </authorList>
    </citation>
    <scope>NUCLEOTIDE SEQUENCE [LARGE SCALE GENOMIC DNA]</scope>
    <source>
        <strain evidence="5">DSM 22329</strain>
    </source>
</reference>
<evidence type="ECO:0000259" key="3">
    <source>
        <dbReference type="Pfam" id="PF08241"/>
    </source>
</evidence>
<sequence>MSSTITSTPSTSTSTSTSSSASTSASTSATVVDLAAVKAKQQKTWSSGDFSVVASRIVLASEQLAERADLRAGWTVVDVACGNGNATLAAARSGTHAIGVDYVPALLEDGRGRALAEGLDVEFREGDAEALPLADDSVDAVLSVFGTMFAPDHQRTADEIVRVARPGGTVGLVSWTPSGFIGQLFRVITSHVPAPAGVASPLLWGTEEHLVELFGSAVDTIASQERECVFRFTTPDEFVTFFRRWYGPTLKAFEALEPAGQAALAADLADLARTFDRNQDGGSISIPSTYLETVISLR</sequence>
<evidence type="ECO:0000313" key="4">
    <source>
        <dbReference type="EMBL" id="SDO66249.1"/>
    </source>
</evidence>
<dbReference type="RefSeq" id="WP_091789038.1">
    <property type="nucleotide sequence ID" value="NZ_LT629711.1"/>
</dbReference>
<gene>
    <name evidence="4" type="ORF">SAMN04489867_0268</name>
</gene>
<dbReference type="InterPro" id="IPR029063">
    <property type="entry name" value="SAM-dependent_MTases_sf"/>
</dbReference>
<dbReference type="InterPro" id="IPR050447">
    <property type="entry name" value="Erg6_SMT_methyltransf"/>
</dbReference>
<dbReference type="OrthoDB" id="9795634at2"/>
<organism evidence="4 5">
    <name type="scientific">Pedococcus dokdonensis</name>
    <dbReference type="NCBI Taxonomy" id="443156"/>
    <lineage>
        <taxon>Bacteria</taxon>
        <taxon>Bacillati</taxon>
        <taxon>Actinomycetota</taxon>
        <taxon>Actinomycetes</taxon>
        <taxon>Micrococcales</taxon>
        <taxon>Intrasporangiaceae</taxon>
        <taxon>Pedococcus</taxon>
    </lineage>
</organism>
<evidence type="ECO:0000313" key="5">
    <source>
        <dbReference type="Proteomes" id="UP000199077"/>
    </source>
</evidence>
<protein>
    <submittedName>
        <fullName evidence="4">Ubiquinone/menaquinone biosynthesis C-methylase UbiE</fullName>
    </submittedName>
</protein>
<keyword evidence="5" id="KW-1185">Reference proteome</keyword>
<feature type="region of interest" description="Disordered" evidence="2">
    <location>
        <begin position="1"/>
        <end position="23"/>
    </location>
</feature>
<dbReference type="CDD" id="cd02440">
    <property type="entry name" value="AdoMet_MTases"/>
    <property type="match status" value="1"/>
</dbReference>
<dbReference type="GO" id="GO:0032259">
    <property type="term" value="P:methylation"/>
    <property type="evidence" value="ECO:0007669"/>
    <property type="project" value="UniProtKB-KW"/>
</dbReference>
<dbReference type="EMBL" id="LT629711">
    <property type="protein sequence ID" value="SDO66249.1"/>
    <property type="molecule type" value="Genomic_DNA"/>
</dbReference>
<dbReference type="PANTHER" id="PTHR44068">
    <property type="entry name" value="ZGC:194242"/>
    <property type="match status" value="1"/>
</dbReference>
<dbReference type="Gene3D" id="3.40.50.150">
    <property type="entry name" value="Vaccinia Virus protein VP39"/>
    <property type="match status" value="1"/>
</dbReference>
<dbReference type="STRING" id="443156.SAMN04489867_0268"/>
<dbReference type="SUPFAM" id="SSF53335">
    <property type="entry name" value="S-adenosyl-L-methionine-dependent methyltransferases"/>
    <property type="match status" value="1"/>
</dbReference>
<keyword evidence="1" id="KW-0808">Transferase</keyword>
<dbReference type="InterPro" id="IPR013216">
    <property type="entry name" value="Methyltransf_11"/>
</dbReference>